<comment type="cofactor">
    <cofactor evidence="1">
        <name>Ca(2+)</name>
        <dbReference type="ChEBI" id="CHEBI:29108"/>
    </cofactor>
</comment>
<keyword evidence="6" id="KW-0479">Metal-binding</keyword>
<dbReference type="SUPFAM" id="SSF53474">
    <property type="entry name" value="alpha/beta-Hydrolases"/>
    <property type="match status" value="1"/>
</dbReference>
<protein>
    <recommendedName>
        <fullName evidence="14">sn-1-specific diacylglycerol lipase</fullName>
        <ecNumber evidence="14">3.1.1.116</ecNumber>
    </recommendedName>
</protein>
<evidence type="ECO:0000256" key="14">
    <source>
        <dbReference type="ARBA" id="ARBA00026104"/>
    </source>
</evidence>
<feature type="compositionally biased region" description="Acidic residues" evidence="15">
    <location>
        <begin position="547"/>
        <end position="572"/>
    </location>
</feature>
<evidence type="ECO:0000256" key="12">
    <source>
        <dbReference type="ARBA" id="ARBA00023136"/>
    </source>
</evidence>
<dbReference type="InterPro" id="IPR052214">
    <property type="entry name" value="DAG_Lipase-Related"/>
</dbReference>
<keyword evidence="5" id="KW-0812">Transmembrane</keyword>
<dbReference type="PANTHER" id="PTHR45792:SF8">
    <property type="entry name" value="DIACYLGLYCEROL LIPASE-ALPHA"/>
    <property type="match status" value="1"/>
</dbReference>
<dbReference type="Proteomes" id="UP001162131">
    <property type="component" value="Unassembled WGS sequence"/>
</dbReference>
<evidence type="ECO:0000256" key="8">
    <source>
        <dbReference type="ARBA" id="ARBA00022837"/>
    </source>
</evidence>
<comment type="subcellular location">
    <subcellularLocation>
        <location evidence="2">Cell membrane</location>
        <topology evidence="2">Multi-pass membrane protein</topology>
    </subcellularLocation>
</comment>
<sequence>MERFKKNSYKVVSASAAAIENVAKPAAKHSTKIMIEGAQQIFTGINGFFEEVDRGTHRKLSWLFNGLKKMNRGVEKLTTYSLVANYQDTMNNLNIVERGLNAQQEDMEKYFKKVGIGIDKSWAFSIENRETIREISEFIKESTKECKNIPYHKIWQYFMAFVIVQERARHLLWKAVIVPRTPDMAASLEEMAYYSRYATAIYGKYLINILMEKKVLDLFKKINDDQIFLRYSNTSQQDLAYSHIKSQRFFPGHTICLNHTRKSIILCIRGTMSVFDCMTDLKGEYTSHDYTDPFTGEIKATGSVHMGIMECAKNLATNLKPLIIEQLEKFPDYSLVIAGHSLGAGSTALLSLIWMSDPDIMRKGFKAFAYAPPAVVSENLNHYLKQCVMSCSHGNDLVVRCSFGAIKDAVGMIEAFHRRDRTAGIKASHIVNKEIFKGTYTDTEILAVYEDIKSNFTNYKLQPPGHIFQIYHRLRHSDAQILYETQNLENLYVGEFVEPELYYEIVYARTMLSDHMPDLYEKGLNFLVYGDEKRQEIECGEASPSEETQEPNENEAVVSDDESNYLEAENEEVQVQSQEEAKINDDPYLM</sequence>
<accession>A0AAU9IDH7</accession>
<dbReference type="GO" id="GO:0005886">
    <property type="term" value="C:plasma membrane"/>
    <property type="evidence" value="ECO:0007669"/>
    <property type="project" value="UniProtKB-SubCell"/>
</dbReference>
<keyword evidence="12" id="KW-0472">Membrane</keyword>
<feature type="compositionally biased region" description="Basic and acidic residues" evidence="15">
    <location>
        <begin position="579"/>
        <end position="590"/>
    </location>
</feature>
<evidence type="ECO:0000256" key="4">
    <source>
        <dbReference type="ARBA" id="ARBA00022553"/>
    </source>
</evidence>
<keyword evidence="11" id="KW-0443">Lipid metabolism</keyword>
<keyword evidence="4" id="KW-0597">Phosphoprotein</keyword>
<keyword evidence="8" id="KW-0106">Calcium</keyword>
<evidence type="ECO:0000256" key="11">
    <source>
        <dbReference type="ARBA" id="ARBA00023098"/>
    </source>
</evidence>
<dbReference type="Pfam" id="PF01764">
    <property type="entry name" value="Lipase_3"/>
    <property type="match status" value="1"/>
</dbReference>
<evidence type="ECO:0000256" key="13">
    <source>
        <dbReference type="ARBA" id="ARBA00024531"/>
    </source>
</evidence>
<dbReference type="PANTHER" id="PTHR45792">
    <property type="entry name" value="DIACYLGLYCEROL LIPASE HOMOLOG-RELATED"/>
    <property type="match status" value="1"/>
</dbReference>
<evidence type="ECO:0000256" key="10">
    <source>
        <dbReference type="ARBA" id="ARBA00022989"/>
    </source>
</evidence>
<dbReference type="InterPro" id="IPR002921">
    <property type="entry name" value="Fungal_lipase-type"/>
</dbReference>
<dbReference type="GO" id="GO:0019369">
    <property type="term" value="P:arachidonate metabolic process"/>
    <property type="evidence" value="ECO:0007669"/>
    <property type="project" value="TreeGrafter"/>
</dbReference>
<dbReference type="CDD" id="cd00519">
    <property type="entry name" value="Lipase_3"/>
    <property type="match status" value="1"/>
</dbReference>
<dbReference type="AlphaFoldDB" id="A0AAU9IDH7"/>
<dbReference type="GO" id="GO:0046340">
    <property type="term" value="P:diacylglycerol catabolic process"/>
    <property type="evidence" value="ECO:0007669"/>
    <property type="project" value="TreeGrafter"/>
</dbReference>
<feature type="domain" description="Fungal lipase-type" evidence="16">
    <location>
        <begin position="266"/>
        <end position="402"/>
    </location>
</feature>
<keyword evidence="7" id="KW-0378">Hydrolase</keyword>
<dbReference type="EC" id="3.1.1.116" evidence="14"/>
<evidence type="ECO:0000256" key="9">
    <source>
        <dbReference type="ARBA" id="ARBA00022963"/>
    </source>
</evidence>
<dbReference type="EMBL" id="CAJZBQ010000009">
    <property type="protein sequence ID" value="CAG9313024.1"/>
    <property type="molecule type" value="Genomic_DNA"/>
</dbReference>
<comment type="catalytic activity">
    <reaction evidence="13">
        <text>a 1,2-diacyl-sn-glycerol + H2O = a 2-acylglycerol + a fatty acid + H(+)</text>
        <dbReference type="Rhea" id="RHEA:33275"/>
        <dbReference type="ChEBI" id="CHEBI:15377"/>
        <dbReference type="ChEBI" id="CHEBI:15378"/>
        <dbReference type="ChEBI" id="CHEBI:17389"/>
        <dbReference type="ChEBI" id="CHEBI:17815"/>
        <dbReference type="ChEBI" id="CHEBI:28868"/>
        <dbReference type="EC" id="3.1.1.116"/>
    </reaction>
    <physiologicalReaction direction="left-to-right" evidence="13">
        <dbReference type="Rhea" id="RHEA:33276"/>
    </physiologicalReaction>
</comment>
<evidence type="ECO:0000313" key="18">
    <source>
        <dbReference type="Proteomes" id="UP001162131"/>
    </source>
</evidence>
<keyword evidence="10" id="KW-1133">Transmembrane helix</keyword>
<keyword evidence="18" id="KW-1185">Reference proteome</keyword>
<name>A0AAU9IDH7_9CILI</name>
<gene>
    <name evidence="17" type="ORF">BSTOLATCC_MIC7809</name>
</gene>
<dbReference type="InterPro" id="IPR029058">
    <property type="entry name" value="AB_hydrolase_fold"/>
</dbReference>
<evidence type="ECO:0000256" key="5">
    <source>
        <dbReference type="ARBA" id="ARBA00022692"/>
    </source>
</evidence>
<evidence type="ECO:0000313" key="17">
    <source>
        <dbReference type="EMBL" id="CAG9313024.1"/>
    </source>
</evidence>
<dbReference type="GO" id="GO:0016298">
    <property type="term" value="F:lipase activity"/>
    <property type="evidence" value="ECO:0007669"/>
    <property type="project" value="TreeGrafter"/>
</dbReference>
<feature type="region of interest" description="Disordered" evidence="15">
    <location>
        <begin position="539"/>
        <end position="590"/>
    </location>
</feature>
<keyword evidence="9" id="KW-0442">Lipid degradation</keyword>
<evidence type="ECO:0000256" key="1">
    <source>
        <dbReference type="ARBA" id="ARBA00001913"/>
    </source>
</evidence>
<keyword evidence="3" id="KW-1003">Cell membrane</keyword>
<evidence type="ECO:0000256" key="6">
    <source>
        <dbReference type="ARBA" id="ARBA00022723"/>
    </source>
</evidence>
<reference evidence="17" key="1">
    <citation type="submission" date="2021-09" db="EMBL/GenBank/DDBJ databases">
        <authorList>
            <consortium name="AG Swart"/>
            <person name="Singh M."/>
            <person name="Singh A."/>
            <person name="Seah K."/>
            <person name="Emmerich C."/>
        </authorList>
    </citation>
    <scope>NUCLEOTIDE SEQUENCE</scope>
    <source>
        <strain evidence="17">ATCC30299</strain>
    </source>
</reference>
<evidence type="ECO:0000256" key="15">
    <source>
        <dbReference type="SAM" id="MobiDB-lite"/>
    </source>
</evidence>
<proteinExistence type="predicted"/>
<evidence type="ECO:0000256" key="2">
    <source>
        <dbReference type="ARBA" id="ARBA00004651"/>
    </source>
</evidence>
<comment type="caution">
    <text evidence="17">The sequence shown here is derived from an EMBL/GenBank/DDBJ whole genome shotgun (WGS) entry which is preliminary data.</text>
</comment>
<dbReference type="Gene3D" id="3.40.50.1820">
    <property type="entry name" value="alpha/beta hydrolase"/>
    <property type="match status" value="1"/>
</dbReference>
<dbReference type="GO" id="GO:0046872">
    <property type="term" value="F:metal ion binding"/>
    <property type="evidence" value="ECO:0007669"/>
    <property type="project" value="UniProtKB-KW"/>
</dbReference>
<evidence type="ECO:0000256" key="7">
    <source>
        <dbReference type="ARBA" id="ARBA00022801"/>
    </source>
</evidence>
<organism evidence="17 18">
    <name type="scientific">Blepharisma stoltei</name>
    <dbReference type="NCBI Taxonomy" id="1481888"/>
    <lineage>
        <taxon>Eukaryota</taxon>
        <taxon>Sar</taxon>
        <taxon>Alveolata</taxon>
        <taxon>Ciliophora</taxon>
        <taxon>Postciliodesmatophora</taxon>
        <taxon>Heterotrichea</taxon>
        <taxon>Heterotrichida</taxon>
        <taxon>Blepharismidae</taxon>
        <taxon>Blepharisma</taxon>
    </lineage>
</organism>
<evidence type="ECO:0000256" key="3">
    <source>
        <dbReference type="ARBA" id="ARBA00022475"/>
    </source>
</evidence>
<evidence type="ECO:0000259" key="16">
    <source>
        <dbReference type="Pfam" id="PF01764"/>
    </source>
</evidence>